<keyword evidence="5 6" id="KW-0472">Membrane</keyword>
<dbReference type="InterPro" id="IPR011701">
    <property type="entry name" value="MFS"/>
</dbReference>
<dbReference type="Gene3D" id="1.20.1250.20">
    <property type="entry name" value="MFS general substrate transporter like domains"/>
    <property type="match status" value="2"/>
</dbReference>
<dbReference type="EMBL" id="PNXQ01000005">
    <property type="protein sequence ID" value="TKH45961.1"/>
    <property type="molecule type" value="Genomic_DNA"/>
</dbReference>
<feature type="transmembrane region" description="Helical" evidence="6">
    <location>
        <begin position="177"/>
        <end position="197"/>
    </location>
</feature>
<evidence type="ECO:0000313" key="8">
    <source>
        <dbReference type="EMBL" id="TKH45961.1"/>
    </source>
</evidence>
<gene>
    <name evidence="8" type="ORF">C1I60_05870</name>
</gene>
<accession>A0A4V5SQG4</accession>
<name>A0A4V5SQG4_9BACL</name>
<feature type="transmembrane region" description="Helical" evidence="6">
    <location>
        <begin position="286"/>
        <end position="307"/>
    </location>
</feature>
<feature type="transmembrane region" description="Helical" evidence="6">
    <location>
        <begin position="245"/>
        <end position="266"/>
    </location>
</feature>
<feature type="transmembrane region" description="Helical" evidence="6">
    <location>
        <begin position="406"/>
        <end position="428"/>
    </location>
</feature>
<keyword evidence="2" id="KW-0813">Transport</keyword>
<dbReference type="InterPro" id="IPR036259">
    <property type="entry name" value="MFS_trans_sf"/>
</dbReference>
<evidence type="ECO:0000313" key="9">
    <source>
        <dbReference type="Proteomes" id="UP000308114"/>
    </source>
</evidence>
<dbReference type="InterPro" id="IPR050382">
    <property type="entry name" value="MFS_Na/Anion_cotransporter"/>
</dbReference>
<dbReference type="RefSeq" id="WP_137060883.1">
    <property type="nucleotide sequence ID" value="NZ_PNXQ01000005.1"/>
</dbReference>
<reference evidence="8 9" key="1">
    <citation type="submission" date="2018-01" db="EMBL/GenBank/DDBJ databases">
        <title>Bacillales members from the olive rhizosphere are effective biological control agents against Verticillium dahliae.</title>
        <authorList>
            <person name="Gomez-Lama C."/>
            <person name="Legarda G."/>
            <person name="Ruano-Rosa D."/>
            <person name="Pizarro-Tobias P."/>
            <person name="Valverde-Corredor A."/>
            <person name="Niqui J.L."/>
            <person name="Trivino J.C."/>
            <person name="Roca A."/>
            <person name="Mercado-Blanco J."/>
        </authorList>
    </citation>
    <scope>NUCLEOTIDE SEQUENCE [LARGE SCALE GENOMIC DNA]</scope>
    <source>
        <strain evidence="8 9">PIC167</strain>
    </source>
</reference>
<proteinExistence type="predicted"/>
<evidence type="ECO:0000256" key="3">
    <source>
        <dbReference type="ARBA" id="ARBA00022692"/>
    </source>
</evidence>
<feature type="transmembrane region" description="Helical" evidence="6">
    <location>
        <begin position="319"/>
        <end position="337"/>
    </location>
</feature>
<dbReference type="PANTHER" id="PTHR11662:SF399">
    <property type="entry name" value="FI19708P1-RELATED"/>
    <property type="match status" value="1"/>
</dbReference>
<feature type="transmembrane region" description="Helical" evidence="6">
    <location>
        <begin position="377"/>
        <end position="400"/>
    </location>
</feature>
<feature type="transmembrane region" description="Helical" evidence="6">
    <location>
        <begin position="343"/>
        <end position="365"/>
    </location>
</feature>
<sequence length="445" mass="49089">MSIKNKPTKVRFFVLALLFIAVAINYMDRANLSVAGSTIQNEFGLSSTELGFLFSAFTWAYAAAQVPVGWLLDRIGARMLYGWAIILWSTFTFIMAFSSHNVFASTGASFAMLFICRLLIGLTEAPTYPSNTKIVTSWFPNKERARAVSIYSSAQYIGLALFTPLLAMIIAEYNWEAVFYATGAAGIIFGILWLFLYRDPQQSKRANQEELDYIRMNGGFDNQISNHGQKTTWSEVFFVIKQRKVWGIFIAQFAASSTLYFFLTWFMVYLEKGLHLPISKAGFAAVLPYMMAMAGVLFGGFLSDFLLKKGKTLTFARKLPMVTGMILTSILALANFFEDQPIIAVTILSVAFFANAYSNMGWICLGDVLPKKMVGTVGGVLNLCGNLSGIISPIVIGALIQKTGGYHGAMLYTAAVAIIGGIAFLLIVDKLEPIDLSKMEKKAEI</sequence>
<dbReference type="AlphaFoldDB" id="A0A4V5SQG4"/>
<dbReference type="Proteomes" id="UP000308114">
    <property type="component" value="Unassembled WGS sequence"/>
</dbReference>
<keyword evidence="4 6" id="KW-1133">Transmembrane helix</keyword>
<comment type="subcellular location">
    <subcellularLocation>
        <location evidence="1">Cell membrane</location>
        <topology evidence="1">Multi-pass membrane protein</topology>
    </subcellularLocation>
</comment>
<evidence type="ECO:0000259" key="7">
    <source>
        <dbReference type="PROSITE" id="PS50850"/>
    </source>
</evidence>
<protein>
    <submittedName>
        <fullName evidence="8">MFS transporter</fullName>
    </submittedName>
</protein>
<dbReference type="SUPFAM" id="SSF103473">
    <property type="entry name" value="MFS general substrate transporter"/>
    <property type="match status" value="1"/>
</dbReference>
<evidence type="ECO:0000256" key="4">
    <source>
        <dbReference type="ARBA" id="ARBA00022989"/>
    </source>
</evidence>
<dbReference type="PANTHER" id="PTHR11662">
    <property type="entry name" value="SOLUTE CARRIER FAMILY 17"/>
    <property type="match status" value="1"/>
</dbReference>
<dbReference type="PROSITE" id="PS50850">
    <property type="entry name" value="MFS"/>
    <property type="match status" value="1"/>
</dbReference>
<evidence type="ECO:0000256" key="1">
    <source>
        <dbReference type="ARBA" id="ARBA00004651"/>
    </source>
</evidence>
<feature type="transmembrane region" description="Helical" evidence="6">
    <location>
        <begin position="51"/>
        <end position="72"/>
    </location>
</feature>
<evidence type="ECO:0000256" key="5">
    <source>
        <dbReference type="ARBA" id="ARBA00023136"/>
    </source>
</evidence>
<feature type="transmembrane region" description="Helical" evidence="6">
    <location>
        <begin position="148"/>
        <end position="171"/>
    </location>
</feature>
<dbReference type="Pfam" id="PF07690">
    <property type="entry name" value="MFS_1"/>
    <property type="match status" value="2"/>
</dbReference>
<organism evidence="8 9">
    <name type="scientific">Paenibacillus terrae</name>
    <dbReference type="NCBI Taxonomy" id="159743"/>
    <lineage>
        <taxon>Bacteria</taxon>
        <taxon>Bacillati</taxon>
        <taxon>Bacillota</taxon>
        <taxon>Bacilli</taxon>
        <taxon>Bacillales</taxon>
        <taxon>Paenibacillaceae</taxon>
        <taxon>Paenibacillus</taxon>
    </lineage>
</organism>
<dbReference type="GO" id="GO:0022857">
    <property type="term" value="F:transmembrane transporter activity"/>
    <property type="evidence" value="ECO:0007669"/>
    <property type="project" value="InterPro"/>
</dbReference>
<dbReference type="InterPro" id="IPR020846">
    <property type="entry name" value="MFS_dom"/>
</dbReference>
<dbReference type="GO" id="GO:0005886">
    <property type="term" value="C:plasma membrane"/>
    <property type="evidence" value="ECO:0007669"/>
    <property type="project" value="UniProtKB-SubCell"/>
</dbReference>
<comment type="caution">
    <text evidence="8">The sequence shown here is derived from an EMBL/GenBank/DDBJ whole genome shotgun (WGS) entry which is preliminary data.</text>
</comment>
<evidence type="ECO:0000256" key="6">
    <source>
        <dbReference type="SAM" id="Phobius"/>
    </source>
</evidence>
<feature type="transmembrane region" description="Helical" evidence="6">
    <location>
        <begin position="79"/>
        <end position="97"/>
    </location>
</feature>
<feature type="domain" description="Major facilitator superfamily (MFS) profile" evidence="7">
    <location>
        <begin position="14"/>
        <end position="432"/>
    </location>
</feature>
<keyword evidence="3 6" id="KW-0812">Transmembrane</keyword>
<feature type="transmembrane region" description="Helical" evidence="6">
    <location>
        <begin position="103"/>
        <end position="120"/>
    </location>
</feature>
<dbReference type="CDD" id="cd17319">
    <property type="entry name" value="MFS_ExuT_GudP_like"/>
    <property type="match status" value="1"/>
</dbReference>
<evidence type="ECO:0000256" key="2">
    <source>
        <dbReference type="ARBA" id="ARBA00022448"/>
    </source>
</evidence>